<keyword evidence="2" id="KW-1003">Cell membrane</keyword>
<organism evidence="8 9">
    <name type="scientific">Sulfurospirillum multivorans (strain DM 12446 / JCM 15788 / NBRC 109480)</name>
    <dbReference type="NCBI Taxonomy" id="1150621"/>
    <lineage>
        <taxon>Bacteria</taxon>
        <taxon>Pseudomonadati</taxon>
        <taxon>Campylobacterota</taxon>
        <taxon>Epsilonproteobacteria</taxon>
        <taxon>Campylobacterales</taxon>
        <taxon>Sulfurospirillaceae</taxon>
        <taxon>Sulfurospirillum</taxon>
    </lineage>
</organism>
<feature type="transmembrane region" description="Helical" evidence="6">
    <location>
        <begin position="361"/>
        <end position="383"/>
    </location>
</feature>
<feature type="transmembrane region" description="Helical" evidence="6">
    <location>
        <begin position="259"/>
        <end position="276"/>
    </location>
</feature>
<dbReference type="Pfam" id="PF03176">
    <property type="entry name" value="MMPL"/>
    <property type="match status" value="2"/>
</dbReference>
<protein>
    <submittedName>
        <fullName evidence="8">RND lipid exporter</fullName>
    </submittedName>
</protein>
<dbReference type="Proteomes" id="UP000019322">
    <property type="component" value="Chromosome"/>
</dbReference>
<reference evidence="8 9" key="1">
    <citation type="journal article" date="2014" name="Environ. Microbiol.">
        <title>Insights into organohalide respiration and the versatile catabolism of Sulfurospirillum multivorans gained from comparative genomics and physiological studies.</title>
        <authorList>
            <person name="Goris T."/>
            <person name="Schubert T."/>
            <person name="Gadkari J."/>
            <person name="Wubet T."/>
            <person name="Tarkka M."/>
            <person name="Buscot F."/>
            <person name="Adrian L."/>
            <person name="Diekert G."/>
        </authorList>
    </citation>
    <scope>NUCLEOTIDE SEQUENCE [LARGE SCALE GENOMIC DNA]</scope>
    <source>
        <strain evidence="9">DM 12446 / JCM 15788 / NBRC 109480</strain>
    </source>
</reference>
<evidence type="ECO:0000256" key="5">
    <source>
        <dbReference type="ARBA" id="ARBA00023136"/>
    </source>
</evidence>
<feature type="domain" description="Membrane transport protein MMPL" evidence="7">
    <location>
        <begin position="214"/>
        <end position="411"/>
    </location>
</feature>
<accession>A0AA86APU8</accession>
<dbReference type="EMBL" id="CP007201">
    <property type="protein sequence ID" value="AHJ13682.1"/>
    <property type="molecule type" value="Genomic_DNA"/>
</dbReference>
<comment type="subcellular location">
    <subcellularLocation>
        <location evidence="1">Cell membrane</location>
        <topology evidence="1">Multi-pass membrane protein</topology>
    </subcellularLocation>
</comment>
<dbReference type="KEGG" id="smul:SMUL_2436"/>
<feature type="transmembrane region" description="Helical" evidence="6">
    <location>
        <begin position="283"/>
        <end position="303"/>
    </location>
</feature>
<keyword evidence="4 6" id="KW-1133">Transmembrane helix</keyword>
<feature type="transmembrane region" description="Helical" evidence="6">
    <location>
        <begin position="12"/>
        <end position="31"/>
    </location>
</feature>
<evidence type="ECO:0000256" key="4">
    <source>
        <dbReference type="ARBA" id="ARBA00022989"/>
    </source>
</evidence>
<evidence type="ECO:0000256" key="1">
    <source>
        <dbReference type="ARBA" id="ARBA00004651"/>
    </source>
</evidence>
<feature type="transmembrane region" description="Helical" evidence="6">
    <location>
        <begin position="789"/>
        <end position="817"/>
    </location>
</feature>
<dbReference type="InterPro" id="IPR004869">
    <property type="entry name" value="MMPL_dom"/>
</dbReference>
<keyword evidence="5 6" id="KW-0472">Membrane</keyword>
<evidence type="ECO:0000256" key="6">
    <source>
        <dbReference type="SAM" id="Phobius"/>
    </source>
</evidence>
<feature type="transmembrane region" description="Helical" evidence="6">
    <location>
        <begin position="717"/>
        <end position="739"/>
    </location>
</feature>
<name>A0AA86APU8_SULMK</name>
<proteinExistence type="predicted"/>
<dbReference type="SUPFAM" id="SSF82866">
    <property type="entry name" value="Multidrug efflux transporter AcrB transmembrane domain"/>
    <property type="match status" value="2"/>
</dbReference>
<feature type="domain" description="Membrane transport protein MMPL" evidence="7">
    <location>
        <begin position="605"/>
        <end position="786"/>
    </location>
</feature>
<keyword evidence="3 6" id="KW-0812">Transmembrane</keyword>
<sequence>MLKHYTHFITKHFKAVLFAVTILTGIFGYYAQYLSIDASAETLLLENDQDLKLTREVHARYISPDYLVISFSPKESLLSDTTLSTIRNLKASLLKIEGVESVTSLLDVPLLQSPPRPIQELIGNVQTLESPGIDKALVQKELTTSPLYAQNLVSEDFKTTAIVVNLKDDFTYTELLTNRNKYLLLEQERALTQEETTQYEAAKKAFKAYRDSTRDETHRLIETVRATIAPYKGEGDLFLGGVIMIADDMISFVKDDIKIYGIAILVIMIAILWIIFRQIRFVVLPIIVSISAVVITTGINALLGLEVTVISSNYVAMQLITTLSLVIHLIVCYREEYALYPDASQKELLGIVFERMSIPSIFVILTSIAGFGSLMTCGILPIIDLGTMMNIGVTISLIVTYTLFPAMMMLFKKEPPVLVFDKAFTLNETFAKIVEHHSRIIVTVAIALGLFSILGASRLVVENSFINYFKKSTEIYKGMKKIDNNLGGTTPLEIVVKFPKAPAQKENNEDAASAIDGFEEEFNAMNNEAQYWFTAQKMQTILKVHDYLLSLPEIGNVSSLGTLAKVGRIVKNGNDFDNFELALLYNELPERYKKILLSPYINIEHDEARFVVRVVDSNPELRRSELLESIQKGLQSEVGLDPQNYHLVGMMVLYNNMLQSLFSSQISTLGLAVLSLGAMFLFLFRSLKIALLAMTVNMVPVSVIFGIMGFANIPLDMMSITIASIALGITVDNTIHYYYRFREELQIDGDYIASMHRAHGTIAFGMFYYSLATIVGFLVMVTSNFIPTLIFGLLTVIVLITAIVSDLLFSPFLVVFFKPFGKGVTHKK</sequence>
<evidence type="ECO:0000256" key="3">
    <source>
        <dbReference type="ARBA" id="ARBA00022692"/>
    </source>
</evidence>
<dbReference type="PANTHER" id="PTHR33406:SF13">
    <property type="entry name" value="MEMBRANE PROTEIN YDFJ"/>
    <property type="match status" value="1"/>
</dbReference>
<dbReference type="InterPro" id="IPR050545">
    <property type="entry name" value="Mycobact_MmpL"/>
</dbReference>
<evidence type="ECO:0000256" key="2">
    <source>
        <dbReference type="ARBA" id="ARBA00022475"/>
    </source>
</evidence>
<feature type="transmembrane region" description="Helical" evidence="6">
    <location>
        <begin position="389"/>
        <end position="411"/>
    </location>
</feature>
<dbReference type="AlphaFoldDB" id="A0AA86APU8"/>
<feature type="transmembrane region" description="Helical" evidence="6">
    <location>
        <begin position="760"/>
        <end position="783"/>
    </location>
</feature>
<gene>
    <name evidence="8" type="ORF">SMUL_2436</name>
</gene>
<feature type="transmembrane region" description="Helical" evidence="6">
    <location>
        <begin position="691"/>
        <end position="711"/>
    </location>
</feature>
<feature type="transmembrane region" description="Helical" evidence="6">
    <location>
        <begin position="440"/>
        <end position="461"/>
    </location>
</feature>
<evidence type="ECO:0000313" key="8">
    <source>
        <dbReference type="EMBL" id="AHJ13682.1"/>
    </source>
</evidence>
<feature type="transmembrane region" description="Helical" evidence="6">
    <location>
        <begin position="315"/>
        <end position="333"/>
    </location>
</feature>
<dbReference type="Gene3D" id="1.20.1640.10">
    <property type="entry name" value="Multidrug efflux transporter AcrB transmembrane domain"/>
    <property type="match status" value="2"/>
</dbReference>
<evidence type="ECO:0000313" key="9">
    <source>
        <dbReference type="Proteomes" id="UP000019322"/>
    </source>
</evidence>
<dbReference type="RefSeq" id="WP_025345525.1">
    <property type="nucleotide sequence ID" value="NZ_CP007201.1"/>
</dbReference>
<evidence type="ECO:0000259" key="7">
    <source>
        <dbReference type="Pfam" id="PF03176"/>
    </source>
</evidence>
<dbReference type="GO" id="GO:0005886">
    <property type="term" value="C:plasma membrane"/>
    <property type="evidence" value="ECO:0007669"/>
    <property type="project" value="UniProtKB-SubCell"/>
</dbReference>
<feature type="transmembrane region" description="Helical" evidence="6">
    <location>
        <begin position="666"/>
        <end position="684"/>
    </location>
</feature>
<dbReference type="PANTHER" id="PTHR33406">
    <property type="entry name" value="MEMBRANE PROTEIN MJ1562-RELATED"/>
    <property type="match status" value="1"/>
</dbReference>